<proteinExistence type="predicted"/>
<feature type="signal peptide" evidence="2">
    <location>
        <begin position="1"/>
        <end position="23"/>
    </location>
</feature>
<dbReference type="EMBL" id="NHZQ01000010">
    <property type="protein sequence ID" value="PSK59337.1"/>
    <property type="molecule type" value="Genomic_DNA"/>
</dbReference>
<sequence length="574" mass="63178">MKLCRSTVYALLAIASGLPHVHGDEAPRSSSNGSNANHIFNAIQSSMRQFGSSLNHNGMSFFLATVPEGTEFYHGSPCPYRINNTQWLAFEPEHALIFARPFNKPPGGGKHGHGPPPPPLGGKEPGSRWWKGKGRSSRPQRPSPLRPSPSHDNKQPPQGRRHGVQQPMKGSPPERPKLPGEDDGLPFGYLHTYRTTRQLRLLYVDGQSAAKSDKGTLDTQDWIIRDPFRPSPPRASASSPSQPAPSSPPSGPPGEAERAAEMCALADTLYSSRIDGILRMEGGFEVILCDFASLLSVVSISAVSSPSHFGSPDGSSFDYYHAVAARYDGIGGQRVQLDYDGMLSLFSYPGAIYWDDTGRPRVNRTSSDIAGIRSILRHAIKTGQPEASVNWQNVADMIVSRYADRIEHITSGNVETLEDLKTELNSALRPFVDVEHRDQEKEVERCAAQFWPAGVKTKDLNTAAGAVRETYLTLCAELAMASRAETFEQGMGIVKSLREWLGWTTWKRCRGCGVHEVCLLPIWPIGSEKDFEQPQCVSGMEFGEEHMGYWERMGRGPPPGHGDGDDGKHKPTWW</sequence>
<feature type="region of interest" description="Disordered" evidence="1">
    <location>
        <begin position="553"/>
        <end position="574"/>
    </location>
</feature>
<feature type="compositionally biased region" description="Basic and acidic residues" evidence="1">
    <location>
        <begin position="562"/>
        <end position="574"/>
    </location>
</feature>
<accession>A0A2P8AFV9</accession>
<evidence type="ECO:0000313" key="3">
    <source>
        <dbReference type="EMBL" id="PSK59337.1"/>
    </source>
</evidence>
<dbReference type="OrthoDB" id="10261782at2759"/>
<evidence type="ECO:0000256" key="2">
    <source>
        <dbReference type="SAM" id="SignalP"/>
    </source>
</evidence>
<dbReference type="InterPro" id="IPR038921">
    <property type="entry name" value="YOR389W-like"/>
</dbReference>
<keyword evidence="4" id="KW-1185">Reference proteome</keyword>
<dbReference type="AlphaFoldDB" id="A0A2P8AFV9"/>
<gene>
    <name evidence="3" type="ORF">B9Z65_3661</name>
</gene>
<evidence type="ECO:0000313" key="4">
    <source>
        <dbReference type="Proteomes" id="UP000243723"/>
    </source>
</evidence>
<feature type="region of interest" description="Disordered" evidence="1">
    <location>
        <begin position="208"/>
        <end position="258"/>
    </location>
</feature>
<reference evidence="3 4" key="1">
    <citation type="submission" date="2017-05" db="EMBL/GenBank/DDBJ databases">
        <title>Draft genome sequence of Elsinoe australis.</title>
        <authorList>
            <person name="Cheng Q."/>
        </authorList>
    </citation>
    <scope>NUCLEOTIDE SEQUENCE [LARGE SCALE GENOMIC DNA]</scope>
    <source>
        <strain evidence="3 4">NL1</strain>
    </source>
</reference>
<feature type="chain" id="PRO_5015176978" evidence="2">
    <location>
        <begin position="24"/>
        <end position="574"/>
    </location>
</feature>
<dbReference type="PANTHER" id="PTHR35204:SF1">
    <property type="entry name" value="ENTEROTOXIN"/>
    <property type="match status" value="1"/>
</dbReference>
<feature type="compositionally biased region" description="Pro residues" evidence="1">
    <location>
        <begin position="242"/>
        <end position="252"/>
    </location>
</feature>
<protein>
    <submittedName>
        <fullName evidence="3">Uncharacterized protein</fullName>
    </submittedName>
</protein>
<keyword evidence="2" id="KW-0732">Signal</keyword>
<dbReference type="Proteomes" id="UP000243723">
    <property type="component" value="Unassembled WGS sequence"/>
</dbReference>
<evidence type="ECO:0000256" key="1">
    <source>
        <dbReference type="SAM" id="MobiDB-lite"/>
    </source>
</evidence>
<dbReference type="STRING" id="40998.A0A2P8AFV9"/>
<dbReference type="PANTHER" id="PTHR35204">
    <property type="entry name" value="YALI0A21131P"/>
    <property type="match status" value="1"/>
</dbReference>
<name>A0A2P8AFV9_9PEZI</name>
<feature type="region of interest" description="Disordered" evidence="1">
    <location>
        <begin position="99"/>
        <end position="186"/>
    </location>
</feature>
<comment type="caution">
    <text evidence="3">The sequence shown here is derived from an EMBL/GenBank/DDBJ whole genome shotgun (WGS) entry which is preliminary data.</text>
</comment>
<organism evidence="3 4">
    <name type="scientific">Elsinoe australis</name>
    <dbReference type="NCBI Taxonomy" id="40998"/>
    <lineage>
        <taxon>Eukaryota</taxon>
        <taxon>Fungi</taxon>
        <taxon>Dikarya</taxon>
        <taxon>Ascomycota</taxon>
        <taxon>Pezizomycotina</taxon>
        <taxon>Dothideomycetes</taxon>
        <taxon>Dothideomycetidae</taxon>
        <taxon>Myriangiales</taxon>
        <taxon>Elsinoaceae</taxon>
        <taxon>Elsinoe</taxon>
    </lineage>
</organism>